<dbReference type="Gene3D" id="3.40.190.10">
    <property type="entry name" value="Periplasmic binding protein-like II"/>
    <property type="match status" value="2"/>
</dbReference>
<keyword evidence="2 3" id="KW-0732">Signal</keyword>
<evidence type="ECO:0000313" key="5">
    <source>
        <dbReference type="EMBL" id="QPG56875.1"/>
    </source>
</evidence>
<feature type="domain" description="Solute-binding protein family 3/N-terminal" evidence="4">
    <location>
        <begin position="25"/>
        <end position="238"/>
    </location>
</feature>
<proteinExistence type="inferred from homology"/>
<dbReference type="SUPFAM" id="SSF53850">
    <property type="entry name" value="Periplasmic binding protein-like II"/>
    <property type="match status" value="1"/>
</dbReference>
<accession>A0ABX6V2M0</accession>
<keyword evidence="6" id="KW-1185">Reference proteome</keyword>
<dbReference type="PANTHER" id="PTHR35936">
    <property type="entry name" value="MEMBRANE-BOUND LYTIC MUREIN TRANSGLYCOSYLASE F"/>
    <property type="match status" value="1"/>
</dbReference>
<dbReference type="Proteomes" id="UP000316416">
    <property type="component" value="Chromosome"/>
</dbReference>
<name>A0ABX6V2M0_9GAMM</name>
<feature type="signal peptide" evidence="3">
    <location>
        <begin position="1"/>
        <end position="21"/>
    </location>
</feature>
<gene>
    <name evidence="5" type="ORF">FM038_005090</name>
</gene>
<evidence type="ECO:0000256" key="2">
    <source>
        <dbReference type="ARBA" id="ARBA00022729"/>
    </source>
</evidence>
<evidence type="ECO:0000256" key="3">
    <source>
        <dbReference type="SAM" id="SignalP"/>
    </source>
</evidence>
<dbReference type="SMART" id="SM00062">
    <property type="entry name" value="PBPb"/>
    <property type="match status" value="1"/>
</dbReference>
<sequence length="239" mass="26660">MKKNILFLLGFLFFFTGVSFAEDEVYTIGTFPIPLMVEDKDTGIFVELTKEIAKRSKVNIIIKVMPPVRVTTYFAENKLHGFFPALDVMVSQKISKSEPIYIKKDFGFTKQGQPLITSITDLTGKHIGITLGYPYSKEITANSSFTISTAPSDINNILMLDIGRIDVFVVEEKSGLKAIKQSGKNNISYDSGQPLSRQNVYYAFQSDKTGQRLALLFSKTLVELKNDGTLANIMSKADK</sequence>
<organism evidence="5 6">
    <name type="scientific">Shewanella eurypsychrophilus</name>
    <dbReference type="NCBI Taxonomy" id="2593656"/>
    <lineage>
        <taxon>Bacteria</taxon>
        <taxon>Pseudomonadati</taxon>
        <taxon>Pseudomonadota</taxon>
        <taxon>Gammaproteobacteria</taxon>
        <taxon>Alteromonadales</taxon>
        <taxon>Shewanellaceae</taxon>
        <taxon>Shewanella</taxon>
    </lineage>
</organism>
<dbReference type="EMBL" id="CP045503">
    <property type="protein sequence ID" value="QPG56875.1"/>
    <property type="molecule type" value="Genomic_DNA"/>
</dbReference>
<evidence type="ECO:0000313" key="6">
    <source>
        <dbReference type="Proteomes" id="UP000316416"/>
    </source>
</evidence>
<reference evidence="5" key="1">
    <citation type="submission" date="2021-07" db="EMBL/GenBank/DDBJ databases">
        <title>Shewanella sp. YLB-07 whole genome sequence.</title>
        <authorList>
            <person name="Yu L."/>
        </authorList>
    </citation>
    <scope>NUCLEOTIDE SEQUENCE</scope>
    <source>
        <strain evidence="5">YLB-08</strain>
    </source>
</reference>
<feature type="chain" id="PRO_5046523229" evidence="3">
    <location>
        <begin position="22"/>
        <end position="239"/>
    </location>
</feature>
<evidence type="ECO:0000259" key="4">
    <source>
        <dbReference type="SMART" id="SM00062"/>
    </source>
</evidence>
<dbReference type="PANTHER" id="PTHR35936:SF35">
    <property type="entry name" value="L-CYSTINE-BINDING PROTEIN TCYJ"/>
    <property type="match status" value="1"/>
</dbReference>
<protein>
    <submittedName>
        <fullName evidence="5">Transporter substrate-binding domain-containing protein</fullName>
    </submittedName>
</protein>
<dbReference type="RefSeq" id="WP_142872249.1">
    <property type="nucleotide sequence ID" value="NZ_CP045503.2"/>
</dbReference>
<dbReference type="InterPro" id="IPR001638">
    <property type="entry name" value="Solute-binding_3/MltF_N"/>
</dbReference>
<comment type="similarity">
    <text evidence="1">Belongs to the bacterial solute-binding protein 3 family.</text>
</comment>
<evidence type="ECO:0000256" key="1">
    <source>
        <dbReference type="ARBA" id="ARBA00010333"/>
    </source>
</evidence>